<dbReference type="RefSeq" id="WP_374813925.1">
    <property type="nucleotide sequence ID" value="NZ_JBHFLD010000009.1"/>
</dbReference>
<gene>
    <name evidence="4" type="ORF">ACE05E_08795</name>
</gene>
<dbReference type="HAMAP" id="MF_00612">
    <property type="entry name" value="UPF0225"/>
    <property type="match status" value="1"/>
</dbReference>
<proteinExistence type="inferred from homology"/>
<comment type="similarity">
    <text evidence="1 2">Belongs to the UPF0225 family.</text>
</comment>
<dbReference type="InterPro" id="IPR023006">
    <property type="entry name" value="YchJ-like"/>
</dbReference>
<evidence type="ECO:0000259" key="3">
    <source>
        <dbReference type="Pfam" id="PF17775"/>
    </source>
</evidence>
<evidence type="ECO:0000313" key="5">
    <source>
        <dbReference type="Proteomes" id="UP001576762"/>
    </source>
</evidence>
<dbReference type="InterPro" id="IPR032710">
    <property type="entry name" value="NTF2-like_dom_sf"/>
</dbReference>
<dbReference type="Proteomes" id="UP001576762">
    <property type="component" value="Unassembled WGS sequence"/>
</dbReference>
<dbReference type="Pfam" id="PF17775">
    <property type="entry name" value="YchJ_M-like"/>
    <property type="match status" value="1"/>
</dbReference>
<accession>A0ABV4W5W9</accession>
<comment type="caution">
    <text evidence="4">The sequence shown here is derived from an EMBL/GenBank/DDBJ whole genome shotgun (WGS) entry which is preliminary data.</text>
</comment>
<sequence length="154" mass="17229">MTTMTSSSPCPCSSGKAYQDCCQRWHSGQPAPTPEALMRSRYAAFVLRNPDYLMATWHPDTRPTELGLENSPEWASLQVLDASEQGARGRVHFRALYRAGVGWGYLEEISEFVREGDRWFYVAGETSEGALKPGRNEPCPCGSGRKYKACCLKR</sequence>
<dbReference type="SUPFAM" id="SSF103642">
    <property type="entry name" value="Sec-C motif"/>
    <property type="match status" value="2"/>
</dbReference>
<evidence type="ECO:0000256" key="2">
    <source>
        <dbReference type="HAMAP-Rule" id="MF_00612"/>
    </source>
</evidence>
<evidence type="ECO:0000256" key="1">
    <source>
        <dbReference type="ARBA" id="ARBA00010839"/>
    </source>
</evidence>
<dbReference type="EMBL" id="JBHFLD010000009">
    <property type="protein sequence ID" value="MFB2715580.1"/>
    <property type="molecule type" value="Genomic_DNA"/>
</dbReference>
<dbReference type="InterPro" id="IPR048469">
    <property type="entry name" value="YchJ-like_M"/>
</dbReference>
<dbReference type="InterPro" id="IPR004027">
    <property type="entry name" value="SEC_C_motif"/>
</dbReference>
<dbReference type="PANTHER" id="PTHR33747">
    <property type="entry name" value="UPF0225 PROTEIN SCO1677"/>
    <property type="match status" value="1"/>
</dbReference>
<feature type="domain" description="YchJ-like middle NTF2-like" evidence="3">
    <location>
        <begin position="33"/>
        <end position="124"/>
    </location>
</feature>
<dbReference type="SUPFAM" id="SSF54427">
    <property type="entry name" value="NTF2-like"/>
    <property type="match status" value="1"/>
</dbReference>
<dbReference type="PANTHER" id="PTHR33747:SF1">
    <property type="entry name" value="ADENYLATE CYCLASE-ASSOCIATED CAP C-TERMINAL DOMAIN-CONTAINING PROTEIN"/>
    <property type="match status" value="1"/>
</dbReference>
<organism evidence="4 5">
    <name type="scientific">Marinobacter shengliensis</name>
    <dbReference type="NCBI Taxonomy" id="1389223"/>
    <lineage>
        <taxon>Bacteria</taxon>
        <taxon>Pseudomonadati</taxon>
        <taxon>Pseudomonadota</taxon>
        <taxon>Gammaproteobacteria</taxon>
        <taxon>Pseudomonadales</taxon>
        <taxon>Marinobacteraceae</taxon>
        <taxon>Marinobacter</taxon>
    </lineage>
</organism>
<dbReference type="Pfam" id="PF02810">
    <property type="entry name" value="SEC-C"/>
    <property type="match status" value="2"/>
</dbReference>
<reference evidence="4 5" key="1">
    <citation type="submission" date="2024-09" db="EMBL/GenBank/DDBJ databases">
        <title>Draft genome sequences of 6 high pH adapted Marinobacter shengliensis sp. isolated from Mariana forearc serpentinite mud volcanoes.</title>
        <authorList>
            <person name="Elkassas S."/>
            <person name="Serres M."/>
            <person name="Michael N."/>
            <person name="Amina P."/>
            <person name="Teodora Z."/>
            <person name="Julie H."/>
        </authorList>
    </citation>
    <scope>NUCLEOTIDE SEQUENCE [LARGE SCALE GENOMIC DNA]</scope>
    <source>
        <strain evidence="4 5">EB4</strain>
    </source>
</reference>
<name>A0ABV4W5W9_9GAMM</name>
<keyword evidence="5" id="KW-1185">Reference proteome</keyword>
<evidence type="ECO:0000313" key="4">
    <source>
        <dbReference type="EMBL" id="MFB2715580.1"/>
    </source>
</evidence>
<dbReference type="Gene3D" id="3.10.450.50">
    <property type="match status" value="1"/>
</dbReference>
<protein>
    <recommendedName>
        <fullName evidence="2">UPF0225 protein ACE05E_08795</fullName>
    </recommendedName>
</protein>